<gene>
    <name evidence="2" type="ORF">WJ0W_006750</name>
</gene>
<feature type="domain" description="SLH" evidence="1">
    <location>
        <begin position="41"/>
        <end position="104"/>
    </location>
</feature>
<comment type="caution">
    <text evidence="2">The sequence shown here is derived from an EMBL/GenBank/DDBJ whole genome shotgun (WGS) entry which is preliminary data.</text>
</comment>
<proteinExistence type="predicted"/>
<reference evidence="2" key="1">
    <citation type="submission" date="2022-06" db="EMBL/GenBank/DDBJ databases">
        <authorList>
            <person name="Dietemann V."/>
            <person name="Ory F."/>
            <person name="Dainat B."/>
            <person name="Oberhansli S."/>
        </authorList>
    </citation>
    <scope>NUCLEOTIDE SEQUENCE</scope>
    <source>
        <strain evidence="2">Ena-SAMPLE-TAB-26-04-2022-14:26:32:270-5432</strain>
    </source>
</reference>
<dbReference type="PANTHER" id="PTHR43308">
    <property type="entry name" value="OUTER MEMBRANE PROTEIN ALPHA-RELATED"/>
    <property type="match status" value="1"/>
</dbReference>
<keyword evidence="3" id="KW-1185">Reference proteome</keyword>
<evidence type="ECO:0000259" key="1">
    <source>
        <dbReference type="PROSITE" id="PS51272"/>
    </source>
</evidence>
<sequence>MVSRGVIKGFEDGTFKPDQSITRAEFTSIFMRTLCLGKVKADNKYSDVNSSAWYYNDVVTATELGLVEGIGQGKFDPNRNITRQEMSAVVSRFLAKAKLYPIPSETDVIPILDNFLDGKNVSDWAKTNVVHAIKAGLVKGNGNKIQPKKSATRGEVTALFSRMLTNLLSK</sequence>
<feature type="domain" description="SLH" evidence="1">
    <location>
        <begin position="112"/>
        <end position="170"/>
    </location>
</feature>
<evidence type="ECO:0000313" key="3">
    <source>
        <dbReference type="Proteomes" id="UP001154322"/>
    </source>
</evidence>
<protein>
    <submittedName>
        <fullName evidence="2">S-layer homology domain-containing protein</fullName>
    </submittedName>
</protein>
<dbReference type="EMBL" id="CALYLO010000017">
    <property type="protein sequence ID" value="CAH8249565.1"/>
    <property type="molecule type" value="Genomic_DNA"/>
</dbReference>
<dbReference type="Pfam" id="PF00395">
    <property type="entry name" value="SLH"/>
    <property type="match status" value="3"/>
</dbReference>
<evidence type="ECO:0000313" key="2">
    <source>
        <dbReference type="EMBL" id="CAH8249565.1"/>
    </source>
</evidence>
<dbReference type="Proteomes" id="UP001154322">
    <property type="component" value="Unassembled WGS sequence"/>
</dbReference>
<name>A0ABM9GBV8_9BACL</name>
<dbReference type="InterPro" id="IPR051465">
    <property type="entry name" value="Cell_Envelope_Struct_Comp"/>
</dbReference>
<dbReference type="PROSITE" id="PS51272">
    <property type="entry name" value="SLH"/>
    <property type="match status" value="3"/>
</dbReference>
<feature type="domain" description="SLH" evidence="1">
    <location>
        <begin position="1"/>
        <end position="40"/>
    </location>
</feature>
<dbReference type="PANTHER" id="PTHR43308:SF5">
    <property type="entry name" value="S-LAYER PROTEIN _ PEPTIDOGLYCAN ENDO-BETA-N-ACETYLGLUCOSAMINIDASE"/>
    <property type="match status" value="1"/>
</dbReference>
<dbReference type="InterPro" id="IPR001119">
    <property type="entry name" value="SLH_dom"/>
</dbReference>
<accession>A0ABM9GBV8</accession>
<organism evidence="2 3">
    <name type="scientific">Paenibacillus melissococcoides</name>
    <dbReference type="NCBI Taxonomy" id="2912268"/>
    <lineage>
        <taxon>Bacteria</taxon>
        <taxon>Bacillati</taxon>
        <taxon>Bacillota</taxon>
        <taxon>Bacilli</taxon>
        <taxon>Bacillales</taxon>
        <taxon>Paenibacillaceae</taxon>
        <taxon>Paenibacillus</taxon>
    </lineage>
</organism>